<protein>
    <submittedName>
        <fullName evidence="2">Putative lipoprotein with Yx(FWY)xxD motif</fullName>
    </submittedName>
</protein>
<accession>A0A543CSS0</accession>
<dbReference type="Proteomes" id="UP000316096">
    <property type="component" value="Unassembled WGS sequence"/>
</dbReference>
<dbReference type="PANTHER" id="PTHR39335">
    <property type="entry name" value="BLL4220 PROTEIN"/>
    <property type="match status" value="1"/>
</dbReference>
<reference evidence="2 3" key="1">
    <citation type="submission" date="2019-06" db="EMBL/GenBank/DDBJ databases">
        <title>Sequencing the genomes of 1000 actinobacteria strains.</title>
        <authorList>
            <person name="Klenk H.-P."/>
        </authorList>
    </citation>
    <scope>NUCLEOTIDE SEQUENCE [LARGE SCALE GENOMIC DNA]</scope>
    <source>
        <strain evidence="2 3">DSM 102200</strain>
    </source>
</reference>
<feature type="compositionally biased region" description="Polar residues" evidence="1">
    <location>
        <begin position="61"/>
        <end position="73"/>
    </location>
</feature>
<dbReference type="GO" id="GO:0043448">
    <property type="term" value="P:alkane catabolic process"/>
    <property type="evidence" value="ECO:0007669"/>
    <property type="project" value="TreeGrafter"/>
</dbReference>
<dbReference type="PROSITE" id="PS51257">
    <property type="entry name" value="PROKAR_LIPOPROTEIN"/>
    <property type="match status" value="1"/>
</dbReference>
<dbReference type="InterPro" id="IPR005297">
    <property type="entry name" value="Lipoprotein_repeat"/>
</dbReference>
<sequence length="196" mass="20425">MRKGVKAACVLATSLGMLMTGCGGKHKAVPSSGGFAQPSSPGMESPGETEAPESSPPATEGTESSPPVASMTPTGPAEVKTKDVSIGKILVDGKDMTLYLFEKDKAGKPTCTGECATAWPPLLTTDKVTASPGVNASWLGMTDRSDGTKQVTYHGWPLYHYAKDTKPGDMLGQGLEAFGAKWYVVDAGKGDKLEKK</sequence>
<evidence type="ECO:0000256" key="1">
    <source>
        <dbReference type="SAM" id="MobiDB-lite"/>
    </source>
</evidence>
<dbReference type="RefSeq" id="WP_221640218.1">
    <property type="nucleotide sequence ID" value="NZ_VFOZ01000001.1"/>
</dbReference>
<dbReference type="PANTHER" id="PTHR39335:SF1">
    <property type="entry name" value="BLL4220 PROTEIN"/>
    <property type="match status" value="1"/>
</dbReference>
<keyword evidence="3" id="KW-1185">Reference proteome</keyword>
<feature type="region of interest" description="Disordered" evidence="1">
    <location>
        <begin position="26"/>
        <end position="80"/>
    </location>
</feature>
<name>A0A543CSS0_9ACTN</name>
<gene>
    <name evidence="2" type="ORF">FB559_5857</name>
</gene>
<evidence type="ECO:0000313" key="2">
    <source>
        <dbReference type="EMBL" id="TQM00150.1"/>
    </source>
</evidence>
<comment type="caution">
    <text evidence="2">The sequence shown here is derived from an EMBL/GenBank/DDBJ whole genome shotgun (WGS) entry which is preliminary data.</text>
</comment>
<dbReference type="AlphaFoldDB" id="A0A543CSS0"/>
<organism evidence="2 3">
    <name type="scientific">Actinoallomurus bryophytorum</name>
    <dbReference type="NCBI Taxonomy" id="1490222"/>
    <lineage>
        <taxon>Bacteria</taxon>
        <taxon>Bacillati</taxon>
        <taxon>Actinomycetota</taxon>
        <taxon>Actinomycetes</taxon>
        <taxon>Streptosporangiales</taxon>
        <taxon>Thermomonosporaceae</taxon>
        <taxon>Actinoallomurus</taxon>
    </lineage>
</organism>
<keyword evidence="2" id="KW-0449">Lipoprotein</keyword>
<dbReference type="Pfam" id="PF03640">
    <property type="entry name" value="Lipoprotein_15"/>
    <property type="match status" value="2"/>
</dbReference>
<proteinExistence type="predicted"/>
<evidence type="ECO:0000313" key="3">
    <source>
        <dbReference type="Proteomes" id="UP000316096"/>
    </source>
</evidence>
<dbReference type="EMBL" id="VFOZ01000001">
    <property type="protein sequence ID" value="TQM00150.1"/>
    <property type="molecule type" value="Genomic_DNA"/>
</dbReference>